<reference evidence="2" key="1">
    <citation type="submission" date="2015-12" db="EMBL/GenBank/DDBJ databases">
        <title>Update maize B73 reference genome by single molecule sequencing technologies.</title>
        <authorList>
            <consortium name="Maize Genome Sequencing Project"/>
            <person name="Ware D."/>
        </authorList>
    </citation>
    <scope>NUCLEOTIDE SEQUENCE</scope>
    <source>
        <tissue evidence="2">Seedling</tissue>
    </source>
</reference>
<organism evidence="2">
    <name type="scientific">Zea mays</name>
    <name type="common">Maize</name>
    <dbReference type="NCBI Taxonomy" id="4577"/>
    <lineage>
        <taxon>Eukaryota</taxon>
        <taxon>Viridiplantae</taxon>
        <taxon>Streptophyta</taxon>
        <taxon>Embryophyta</taxon>
        <taxon>Tracheophyta</taxon>
        <taxon>Spermatophyta</taxon>
        <taxon>Magnoliopsida</taxon>
        <taxon>Liliopsida</taxon>
        <taxon>Poales</taxon>
        <taxon>Poaceae</taxon>
        <taxon>PACMAD clade</taxon>
        <taxon>Panicoideae</taxon>
        <taxon>Andropogonodae</taxon>
        <taxon>Andropogoneae</taxon>
        <taxon>Tripsacinae</taxon>
        <taxon>Zea</taxon>
    </lineage>
</organism>
<dbReference type="AlphaFoldDB" id="A0A1D6LYW1"/>
<accession>A0A1D6LYW1</accession>
<feature type="compositionally biased region" description="Basic residues" evidence="1">
    <location>
        <begin position="8"/>
        <end position="21"/>
    </location>
</feature>
<protein>
    <submittedName>
        <fullName evidence="2">Uncharacterized protein</fullName>
    </submittedName>
</protein>
<evidence type="ECO:0000313" key="2">
    <source>
        <dbReference type="EMBL" id="AQK84290.1"/>
    </source>
</evidence>
<gene>
    <name evidence="2" type="ORF">ZEAMMB73_Zm00001d037546</name>
</gene>
<feature type="region of interest" description="Disordered" evidence="1">
    <location>
        <begin position="1"/>
        <end position="32"/>
    </location>
</feature>
<dbReference type="EMBL" id="CM000782">
    <property type="protein sequence ID" value="AQK84290.1"/>
    <property type="molecule type" value="Genomic_DNA"/>
</dbReference>
<evidence type="ECO:0000256" key="1">
    <source>
        <dbReference type="SAM" id="MobiDB-lite"/>
    </source>
</evidence>
<proteinExistence type="predicted"/>
<sequence>MEEEQKEKKRKKGNGKRRRGRSPGQPASPYAHSVSLSLPRLSCCFPSPPFQPRLPSLPQIWLPLAPIRPPLPLISPPLPPESSICRLQPRFGRRWPDSAPPLFIPSVLLLI</sequence>
<name>A0A1D6LYW1_MAIZE</name>